<reference evidence="1 2" key="1">
    <citation type="journal article" date="2024" name="G3 (Bethesda)">
        <title>Genome assembly of Hibiscus sabdariffa L. provides insights into metabolisms of medicinal natural products.</title>
        <authorList>
            <person name="Kim T."/>
        </authorList>
    </citation>
    <scope>NUCLEOTIDE SEQUENCE [LARGE SCALE GENOMIC DNA]</scope>
    <source>
        <strain evidence="1">TK-2024</strain>
        <tissue evidence="1">Old leaves</tissue>
    </source>
</reference>
<evidence type="ECO:0000313" key="2">
    <source>
        <dbReference type="Proteomes" id="UP001472677"/>
    </source>
</evidence>
<sequence length="97" mass="10805">MNLSASQCGSGCESGWTFYLNQSFCSQTWSDCEFRVNGVRLVGEVEDEGLSMASSGPRQYYCLEKQQKHNVVIINNILVLMTLPEEASIELDFSQGV</sequence>
<keyword evidence="2" id="KW-1185">Reference proteome</keyword>
<name>A0ABR2DYN2_9ROSI</name>
<proteinExistence type="predicted"/>
<accession>A0ABR2DYN2</accession>
<dbReference type="EMBL" id="JBBPBM010000021">
    <property type="protein sequence ID" value="KAK8549076.1"/>
    <property type="molecule type" value="Genomic_DNA"/>
</dbReference>
<dbReference type="Proteomes" id="UP001472677">
    <property type="component" value="Unassembled WGS sequence"/>
</dbReference>
<protein>
    <submittedName>
        <fullName evidence="1">Uncharacterized protein</fullName>
    </submittedName>
</protein>
<comment type="caution">
    <text evidence="1">The sequence shown here is derived from an EMBL/GenBank/DDBJ whole genome shotgun (WGS) entry which is preliminary data.</text>
</comment>
<gene>
    <name evidence="1" type="ORF">V6N12_061974</name>
</gene>
<organism evidence="1 2">
    <name type="scientific">Hibiscus sabdariffa</name>
    <name type="common">roselle</name>
    <dbReference type="NCBI Taxonomy" id="183260"/>
    <lineage>
        <taxon>Eukaryota</taxon>
        <taxon>Viridiplantae</taxon>
        <taxon>Streptophyta</taxon>
        <taxon>Embryophyta</taxon>
        <taxon>Tracheophyta</taxon>
        <taxon>Spermatophyta</taxon>
        <taxon>Magnoliopsida</taxon>
        <taxon>eudicotyledons</taxon>
        <taxon>Gunneridae</taxon>
        <taxon>Pentapetalae</taxon>
        <taxon>rosids</taxon>
        <taxon>malvids</taxon>
        <taxon>Malvales</taxon>
        <taxon>Malvaceae</taxon>
        <taxon>Malvoideae</taxon>
        <taxon>Hibiscus</taxon>
    </lineage>
</organism>
<evidence type="ECO:0000313" key="1">
    <source>
        <dbReference type="EMBL" id="KAK8549076.1"/>
    </source>
</evidence>